<dbReference type="OMA" id="FECYEKT"/>
<dbReference type="Proteomes" id="UP000007798">
    <property type="component" value="Unassembled WGS sequence"/>
</dbReference>
<evidence type="ECO:0000313" key="3">
    <source>
        <dbReference type="EMBL" id="EDW72124.1"/>
    </source>
</evidence>
<dbReference type="OrthoDB" id="7859325at2759"/>
<sequence>MFSKVFTFLLLALVGSILATQRSAEPMGMADNLKLMDLMMRQSRSGENIECFPVYLPILQEIDTQYKIDYTKCWSDRQSGASGIEELYTIPRDNLSSNAKNICGPLLECEQKEGSSQLVFECYEKTGTEKSTPLNNLTLDGAQLAREIAEDFRRIDIIAEACYGSAYRTYSNDRNEAESSLEYCLSNGV</sequence>
<evidence type="ECO:0000259" key="2">
    <source>
        <dbReference type="Pfam" id="PF05267"/>
    </source>
</evidence>
<evidence type="ECO:0000313" key="4">
    <source>
        <dbReference type="Proteomes" id="UP000007798"/>
    </source>
</evidence>
<feature type="signal peptide" evidence="1">
    <location>
        <begin position="1"/>
        <end position="19"/>
    </location>
</feature>
<dbReference type="KEGG" id="dwi:6638035"/>
<reference evidence="3 4" key="1">
    <citation type="journal article" date="2007" name="Nature">
        <title>Evolution of genes and genomes on the Drosophila phylogeny.</title>
        <authorList>
            <consortium name="Drosophila 12 Genomes Consortium"/>
            <person name="Clark A.G."/>
            <person name="Eisen M.B."/>
            <person name="Smith D.R."/>
            <person name="Bergman C.M."/>
            <person name="Oliver B."/>
            <person name="Markow T.A."/>
            <person name="Kaufman T.C."/>
            <person name="Kellis M."/>
            <person name="Gelbart W."/>
            <person name="Iyer V.N."/>
            <person name="Pollard D.A."/>
            <person name="Sackton T.B."/>
            <person name="Larracuente A.M."/>
            <person name="Singh N.D."/>
            <person name="Abad J.P."/>
            <person name="Abt D.N."/>
            <person name="Adryan B."/>
            <person name="Aguade M."/>
            <person name="Akashi H."/>
            <person name="Anderson W.W."/>
            <person name="Aquadro C.F."/>
            <person name="Ardell D.H."/>
            <person name="Arguello R."/>
            <person name="Artieri C.G."/>
            <person name="Barbash D.A."/>
            <person name="Barker D."/>
            <person name="Barsanti P."/>
            <person name="Batterham P."/>
            <person name="Batzoglou S."/>
            <person name="Begun D."/>
            <person name="Bhutkar A."/>
            <person name="Blanco E."/>
            <person name="Bosak S.A."/>
            <person name="Bradley R.K."/>
            <person name="Brand A.D."/>
            <person name="Brent M.R."/>
            <person name="Brooks A.N."/>
            <person name="Brown R.H."/>
            <person name="Butlin R.K."/>
            <person name="Caggese C."/>
            <person name="Calvi B.R."/>
            <person name="Bernardo de Carvalho A."/>
            <person name="Caspi A."/>
            <person name="Castrezana S."/>
            <person name="Celniker S.E."/>
            <person name="Chang J.L."/>
            <person name="Chapple C."/>
            <person name="Chatterji S."/>
            <person name="Chinwalla A."/>
            <person name="Civetta A."/>
            <person name="Clifton S.W."/>
            <person name="Comeron J.M."/>
            <person name="Costello J.C."/>
            <person name="Coyne J.A."/>
            <person name="Daub J."/>
            <person name="David R.G."/>
            <person name="Delcher A.L."/>
            <person name="Delehaunty K."/>
            <person name="Do C.B."/>
            <person name="Ebling H."/>
            <person name="Edwards K."/>
            <person name="Eickbush T."/>
            <person name="Evans J.D."/>
            <person name="Filipski A."/>
            <person name="Findeiss S."/>
            <person name="Freyhult E."/>
            <person name="Fulton L."/>
            <person name="Fulton R."/>
            <person name="Garcia A.C."/>
            <person name="Gardiner A."/>
            <person name="Garfield D.A."/>
            <person name="Garvin B.E."/>
            <person name="Gibson G."/>
            <person name="Gilbert D."/>
            <person name="Gnerre S."/>
            <person name="Godfrey J."/>
            <person name="Good R."/>
            <person name="Gotea V."/>
            <person name="Gravely B."/>
            <person name="Greenberg A.J."/>
            <person name="Griffiths-Jones S."/>
            <person name="Gross S."/>
            <person name="Guigo R."/>
            <person name="Gustafson E.A."/>
            <person name="Haerty W."/>
            <person name="Hahn M.W."/>
            <person name="Halligan D.L."/>
            <person name="Halpern A.L."/>
            <person name="Halter G.M."/>
            <person name="Han M.V."/>
            <person name="Heger A."/>
            <person name="Hillier L."/>
            <person name="Hinrichs A.S."/>
            <person name="Holmes I."/>
            <person name="Hoskins R.A."/>
            <person name="Hubisz M.J."/>
            <person name="Hultmark D."/>
            <person name="Huntley M.A."/>
            <person name="Jaffe D.B."/>
            <person name="Jagadeeshan S."/>
            <person name="Jeck W.R."/>
            <person name="Johnson J."/>
            <person name="Jones C.D."/>
            <person name="Jordan W.C."/>
            <person name="Karpen G.H."/>
            <person name="Kataoka E."/>
            <person name="Keightley P.D."/>
            <person name="Kheradpour P."/>
            <person name="Kirkness E.F."/>
            <person name="Koerich L.B."/>
            <person name="Kristiansen K."/>
            <person name="Kudrna D."/>
            <person name="Kulathinal R.J."/>
            <person name="Kumar S."/>
            <person name="Kwok R."/>
            <person name="Lander E."/>
            <person name="Langley C.H."/>
            <person name="Lapoint R."/>
            <person name="Lazzaro B.P."/>
            <person name="Lee S.J."/>
            <person name="Levesque L."/>
            <person name="Li R."/>
            <person name="Lin C.F."/>
            <person name="Lin M.F."/>
            <person name="Lindblad-Toh K."/>
            <person name="Llopart A."/>
            <person name="Long M."/>
            <person name="Low L."/>
            <person name="Lozovsky E."/>
            <person name="Lu J."/>
            <person name="Luo M."/>
            <person name="Machado C.A."/>
            <person name="Makalowski W."/>
            <person name="Marzo M."/>
            <person name="Matsuda M."/>
            <person name="Matzkin L."/>
            <person name="McAllister B."/>
            <person name="McBride C.S."/>
            <person name="McKernan B."/>
            <person name="McKernan K."/>
            <person name="Mendez-Lago M."/>
            <person name="Minx P."/>
            <person name="Mollenhauer M.U."/>
            <person name="Montooth K."/>
            <person name="Mount S.M."/>
            <person name="Mu X."/>
            <person name="Myers E."/>
            <person name="Negre B."/>
            <person name="Newfeld S."/>
            <person name="Nielsen R."/>
            <person name="Noor M.A."/>
            <person name="O'Grady P."/>
            <person name="Pachter L."/>
            <person name="Papaceit M."/>
            <person name="Parisi M.J."/>
            <person name="Parisi M."/>
            <person name="Parts L."/>
            <person name="Pedersen J.S."/>
            <person name="Pesole G."/>
            <person name="Phillippy A.M."/>
            <person name="Ponting C.P."/>
            <person name="Pop M."/>
            <person name="Porcelli D."/>
            <person name="Powell J.R."/>
            <person name="Prohaska S."/>
            <person name="Pruitt K."/>
            <person name="Puig M."/>
            <person name="Quesneville H."/>
            <person name="Ram K.R."/>
            <person name="Rand D."/>
            <person name="Rasmussen M.D."/>
            <person name="Reed L.K."/>
            <person name="Reenan R."/>
            <person name="Reily A."/>
            <person name="Remington K.A."/>
            <person name="Rieger T.T."/>
            <person name="Ritchie M.G."/>
            <person name="Robin C."/>
            <person name="Rogers Y.H."/>
            <person name="Rohde C."/>
            <person name="Rozas J."/>
            <person name="Rubenfield M.J."/>
            <person name="Ruiz A."/>
            <person name="Russo S."/>
            <person name="Salzberg S.L."/>
            <person name="Sanchez-Gracia A."/>
            <person name="Saranga D.J."/>
            <person name="Sato H."/>
            <person name="Schaeffer S.W."/>
            <person name="Schatz M.C."/>
            <person name="Schlenke T."/>
            <person name="Schwartz R."/>
            <person name="Segarra C."/>
            <person name="Singh R.S."/>
            <person name="Sirot L."/>
            <person name="Sirota M."/>
            <person name="Sisneros N.B."/>
            <person name="Smith C.D."/>
            <person name="Smith T.F."/>
            <person name="Spieth J."/>
            <person name="Stage D.E."/>
            <person name="Stark A."/>
            <person name="Stephan W."/>
            <person name="Strausberg R.L."/>
            <person name="Strempel S."/>
            <person name="Sturgill D."/>
            <person name="Sutton G."/>
            <person name="Sutton G.G."/>
            <person name="Tao W."/>
            <person name="Teichmann S."/>
            <person name="Tobari Y.N."/>
            <person name="Tomimura Y."/>
            <person name="Tsolas J.M."/>
            <person name="Valente V.L."/>
            <person name="Venter E."/>
            <person name="Venter J.C."/>
            <person name="Vicario S."/>
            <person name="Vieira F.G."/>
            <person name="Vilella A.J."/>
            <person name="Villasante A."/>
            <person name="Walenz B."/>
            <person name="Wang J."/>
            <person name="Wasserman M."/>
            <person name="Watts T."/>
            <person name="Wilson D."/>
            <person name="Wilson R.K."/>
            <person name="Wing R.A."/>
            <person name="Wolfner M.F."/>
            <person name="Wong A."/>
            <person name="Wong G.K."/>
            <person name="Wu C.I."/>
            <person name="Wu G."/>
            <person name="Yamamoto D."/>
            <person name="Yang H.P."/>
            <person name="Yang S.P."/>
            <person name="Yorke J.A."/>
            <person name="Yoshida K."/>
            <person name="Zdobnov E."/>
            <person name="Zhang P."/>
            <person name="Zhang Y."/>
            <person name="Zimin A.V."/>
            <person name="Baldwin J."/>
            <person name="Abdouelleil A."/>
            <person name="Abdulkadir J."/>
            <person name="Abebe A."/>
            <person name="Abera B."/>
            <person name="Abreu J."/>
            <person name="Acer S.C."/>
            <person name="Aftuck L."/>
            <person name="Alexander A."/>
            <person name="An P."/>
            <person name="Anderson E."/>
            <person name="Anderson S."/>
            <person name="Arachi H."/>
            <person name="Azer M."/>
            <person name="Bachantsang P."/>
            <person name="Barry A."/>
            <person name="Bayul T."/>
            <person name="Berlin A."/>
            <person name="Bessette D."/>
            <person name="Bloom T."/>
            <person name="Blye J."/>
            <person name="Boguslavskiy L."/>
            <person name="Bonnet C."/>
            <person name="Boukhgalter B."/>
            <person name="Bourzgui I."/>
            <person name="Brown A."/>
            <person name="Cahill P."/>
            <person name="Channer S."/>
            <person name="Cheshatsang Y."/>
            <person name="Chuda L."/>
            <person name="Citroen M."/>
            <person name="Collymore A."/>
            <person name="Cooke P."/>
            <person name="Costello M."/>
            <person name="D'Aco K."/>
            <person name="Daza R."/>
            <person name="De Haan G."/>
            <person name="DeGray S."/>
            <person name="DeMaso C."/>
            <person name="Dhargay N."/>
            <person name="Dooley K."/>
            <person name="Dooley E."/>
            <person name="Doricent M."/>
            <person name="Dorje P."/>
            <person name="Dorjee K."/>
            <person name="Dupes A."/>
            <person name="Elong R."/>
            <person name="Falk J."/>
            <person name="Farina A."/>
            <person name="Faro S."/>
            <person name="Ferguson D."/>
            <person name="Fisher S."/>
            <person name="Foley C.D."/>
            <person name="Franke A."/>
            <person name="Friedrich D."/>
            <person name="Gadbois L."/>
            <person name="Gearin G."/>
            <person name="Gearin C.R."/>
            <person name="Giannoukos G."/>
            <person name="Goode T."/>
            <person name="Graham J."/>
            <person name="Grandbois E."/>
            <person name="Grewal S."/>
            <person name="Gyaltsen K."/>
            <person name="Hafez N."/>
            <person name="Hagos B."/>
            <person name="Hall J."/>
            <person name="Henson C."/>
            <person name="Hollinger A."/>
            <person name="Honan T."/>
            <person name="Huard M.D."/>
            <person name="Hughes L."/>
            <person name="Hurhula B."/>
            <person name="Husby M.E."/>
            <person name="Kamat A."/>
            <person name="Kanga B."/>
            <person name="Kashin S."/>
            <person name="Khazanovich D."/>
            <person name="Kisner P."/>
            <person name="Lance K."/>
            <person name="Lara M."/>
            <person name="Lee W."/>
            <person name="Lennon N."/>
            <person name="Letendre F."/>
            <person name="LeVine R."/>
            <person name="Lipovsky A."/>
            <person name="Liu X."/>
            <person name="Liu J."/>
            <person name="Liu S."/>
            <person name="Lokyitsang T."/>
            <person name="Lokyitsang Y."/>
            <person name="Lubonja R."/>
            <person name="Lui A."/>
            <person name="MacDonald P."/>
            <person name="Magnisalis V."/>
            <person name="Maru K."/>
            <person name="Matthews C."/>
            <person name="McCusker W."/>
            <person name="McDonough S."/>
            <person name="Mehta T."/>
            <person name="Meldrim J."/>
            <person name="Meneus L."/>
            <person name="Mihai O."/>
            <person name="Mihalev A."/>
            <person name="Mihova T."/>
            <person name="Mittelman R."/>
            <person name="Mlenga V."/>
            <person name="Montmayeur A."/>
            <person name="Mulrain L."/>
            <person name="Navidi A."/>
            <person name="Naylor J."/>
            <person name="Negash T."/>
            <person name="Nguyen T."/>
            <person name="Nguyen N."/>
            <person name="Nicol R."/>
            <person name="Norbu C."/>
            <person name="Norbu N."/>
            <person name="Novod N."/>
            <person name="O'Neill B."/>
            <person name="Osman S."/>
            <person name="Markiewicz E."/>
            <person name="Oyono O.L."/>
            <person name="Patti C."/>
            <person name="Phunkhang P."/>
            <person name="Pierre F."/>
            <person name="Priest M."/>
            <person name="Raghuraman S."/>
            <person name="Rege F."/>
            <person name="Reyes R."/>
            <person name="Rise C."/>
            <person name="Rogov P."/>
            <person name="Ross K."/>
            <person name="Ryan E."/>
            <person name="Settipalli S."/>
            <person name="Shea T."/>
            <person name="Sherpa N."/>
            <person name="Shi L."/>
            <person name="Shih D."/>
            <person name="Sparrow T."/>
            <person name="Spaulding J."/>
            <person name="Stalker J."/>
            <person name="Stange-Thomann N."/>
            <person name="Stavropoulos S."/>
            <person name="Stone C."/>
            <person name="Strader C."/>
            <person name="Tesfaye S."/>
            <person name="Thomson T."/>
            <person name="Thoulutsang Y."/>
            <person name="Thoulutsang D."/>
            <person name="Topham K."/>
            <person name="Topping I."/>
            <person name="Tsamla T."/>
            <person name="Vassiliev H."/>
            <person name="Vo A."/>
            <person name="Wangchuk T."/>
            <person name="Wangdi T."/>
            <person name="Weiand M."/>
            <person name="Wilkinson J."/>
            <person name="Wilson A."/>
            <person name="Yadav S."/>
            <person name="Young G."/>
            <person name="Yu Q."/>
            <person name="Zembek L."/>
            <person name="Zhong D."/>
            <person name="Zimmer A."/>
            <person name="Zwirko Z."/>
            <person name="Jaffe D.B."/>
            <person name="Alvarez P."/>
            <person name="Brockman W."/>
            <person name="Butler J."/>
            <person name="Chin C."/>
            <person name="Gnerre S."/>
            <person name="Grabherr M."/>
            <person name="Kleber M."/>
            <person name="Mauceli E."/>
            <person name="MacCallum I."/>
        </authorList>
    </citation>
    <scope>NUCLEOTIDE SEQUENCE [LARGE SCALE GENOMIC DNA]</scope>
    <source>
        <strain evidence="4">Tucson 14030-0811.24</strain>
    </source>
</reference>
<proteinExistence type="predicted"/>
<feature type="chain" id="PRO_5002818049" description="Protein TsetseEP domain-containing protein" evidence="1">
    <location>
        <begin position="20"/>
        <end position="189"/>
    </location>
</feature>
<gene>
    <name evidence="3" type="primary">Dwil\GK10311</name>
    <name evidence="3" type="ORF">Dwil_GK10311</name>
</gene>
<feature type="domain" description="Protein TsetseEP" evidence="2">
    <location>
        <begin position="48"/>
        <end position="166"/>
    </location>
</feature>
<evidence type="ECO:0000256" key="1">
    <source>
        <dbReference type="SAM" id="SignalP"/>
    </source>
</evidence>
<dbReference type="InParanoid" id="B4MJ35"/>
<dbReference type="Pfam" id="PF05267">
    <property type="entry name" value="DUF725"/>
    <property type="match status" value="1"/>
</dbReference>
<keyword evidence="4" id="KW-1185">Reference proteome</keyword>
<dbReference type="AlphaFoldDB" id="B4MJ35"/>
<dbReference type="InterPro" id="IPR007931">
    <property type="entry name" value="TsetseEP"/>
</dbReference>
<name>B4MJ35_DROWI</name>
<accession>B4MJ35</accession>
<keyword evidence="1" id="KW-0732">Signal</keyword>
<protein>
    <recommendedName>
        <fullName evidence="2">Protein TsetseEP domain-containing protein</fullName>
    </recommendedName>
</protein>
<dbReference type="HOGENOM" id="CLU_107310_0_1_1"/>
<dbReference type="EMBL" id="CH963738">
    <property type="protein sequence ID" value="EDW72124.1"/>
    <property type="molecule type" value="Genomic_DNA"/>
</dbReference>
<organism evidence="3 4">
    <name type="scientific">Drosophila willistoni</name>
    <name type="common">Fruit fly</name>
    <dbReference type="NCBI Taxonomy" id="7260"/>
    <lineage>
        <taxon>Eukaryota</taxon>
        <taxon>Metazoa</taxon>
        <taxon>Ecdysozoa</taxon>
        <taxon>Arthropoda</taxon>
        <taxon>Hexapoda</taxon>
        <taxon>Insecta</taxon>
        <taxon>Pterygota</taxon>
        <taxon>Neoptera</taxon>
        <taxon>Endopterygota</taxon>
        <taxon>Diptera</taxon>
        <taxon>Brachycera</taxon>
        <taxon>Muscomorpha</taxon>
        <taxon>Ephydroidea</taxon>
        <taxon>Drosophilidae</taxon>
        <taxon>Drosophila</taxon>
        <taxon>Sophophora</taxon>
    </lineage>
</organism>
<dbReference type="PhylomeDB" id="B4MJ35"/>